<keyword evidence="1" id="KW-0732">Signal</keyword>
<name>K2AVA6_9BACT</name>
<accession>K2AVA6</accession>
<dbReference type="EMBL" id="AMFJ01021671">
    <property type="protein sequence ID" value="EKD65802.1"/>
    <property type="molecule type" value="Genomic_DNA"/>
</dbReference>
<organism evidence="2">
    <name type="scientific">uncultured bacterium</name>
    <name type="common">gcode 4</name>
    <dbReference type="NCBI Taxonomy" id="1234023"/>
    <lineage>
        <taxon>Bacteria</taxon>
        <taxon>environmental samples</taxon>
    </lineage>
</organism>
<feature type="chain" id="PRO_5017373955" evidence="1">
    <location>
        <begin position="25"/>
        <end position="87"/>
    </location>
</feature>
<feature type="signal peptide" evidence="1">
    <location>
        <begin position="1"/>
        <end position="24"/>
    </location>
</feature>
<reference evidence="2" key="1">
    <citation type="journal article" date="2012" name="Science">
        <title>Fermentation, hydrogen, and sulfur metabolism in multiple uncultivated bacterial phyla.</title>
        <authorList>
            <person name="Wrighton K.C."/>
            <person name="Thomas B.C."/>
            <person name="Sharon I."/>
            <person name="Miller C.S."/>
            <person name="Castelle C.J."/>
            <person name="VerBerkmoes N.C."/>
            <person name="Wilkins M.J."/>
            <person name="Hettich R.L."/>
            <person name="Lipton M.S."/>
            <person name="Williams K.H."/>
            <person name="Long P.E."/>
            <person name="Banfield J.F."/>
        </authorList>
    </citation>
    <scope>NUCLEOTIDE SEQUENCE [LARGE SCALE GENOMIC DNA]</scope>
</reference>
<sequence length="87" mass="10042">MKNKLWSLALLAGLVVWVPSFAIADTQANTCGEVERIFSWFSKENLVQIKEAYSIKIKWTLEIERHANEENEKFVACVDTILKKNNK</sequence>
<protein>
    <submittedName>
        <fullName evidence="2">Uncharacterized protein</fullName>
    </submittedName>
</protein>
<evidence type="ECO:0000313" key="2">
    <source>
        <dbReference type="EMBL" id="EKD65802.1"/>
    </source>
</evidence>
<evidence type="ECO:0000256" key="1">
    <source>
        <dbReference type="SAM" id="SignalP"/>
    </source>
</evidence>
<proteinExistence type="predicted"/>
<gene>
    <name evidence="2" type="ORF">ACD_49C00085G0017</name>
</gene>
<comment type="caution">
    <text evidence="2">The sequence shown here is derived from an EMBL/GenBank/DDBJ whole genome shotgun (WGS) entry which is preliminary data.</text>
</comment>
<dbReference type="AlphaFoldDB" id="K2AVA6"/>